<accession>A0AAF0K2B3</accession>
<organism evidence="2 3">
    <name type="scientific">Pseudomonas phage 10P302A</name>
    <dbReference type="NCBI Taxonomy" id="3038233"/>
    <lineage>
        <taxon>Viruses</taxon>
        <taxon>Duplodnaviria</taxon>
        <taxon>Heunggongvirae</taxon>
        <taxon>Uroviricota</taxon>
        <taxon>Caudoviricetes</taxon>
        <taxon>Autographivirales</taxon>
        <taxon>Autotranscriptaviridae</taxon>
        <taxon>Studiervirinae</taxon>
        <taxon>Cankvirus</taxon>
        <taxon>Cankvirus cv10P302A</taxon>
    </lineage>
</organism>
<proteinExistence type="predicted"/>
<keyword evidence="3" id="KW-1185">Reference proteome</keyword>
<evidence type="ECO:0000313" key="2">
    <source>
        <dbReference type="EMBL" id="WGH28267.1"/>
    </source>
</evidence>
<gene>
    <name evidence="2" type="ORF">10P302A_gene0007</name>
</gene>
<sequence>MQRYNRTNFTSSGFAVRLIAAMQGAIHDGYAHYVENRQGKRWLRVNVVSEGDNGYTFQFLANNGQEVGHLILSALFVWGDDLERQFSALMSELYTRTEHPLVTARRRDLAPAEEVKPQPKKNRWKSALKVAGEYLTAIAIGAVAGHSYVAFAGGHL</sequence>
<name>A0AAF0K2B3_9CAUD</name>
<feature type="transmembrane region" description="Helical" evidence="1">
    <location>
        <begin position="130"/>
        <end position="151"/>
    </location>
</feature>
<keyword evidence="1" id="KW-0812">Transmembrane</keyword>
<dbReference type="Proteomes" id="UP001240123">
    <property type="component" value="Segment"/>
</dbReference>
<reference evidence="2" key="1">
    <citation type="submission" date="2023-03" db="EMBL/GenBank/DDBJ databases">
        <authorList>
            <person name="Chen D."/>
        </authorList>
    </citation>
    <scope>NUCLEOTIDE SEQUENCE</scope>
</reference>
<protein>
    <submittedName>
        <fullName evidence="2">Uncharacterized protein</fullName>
    </submittedName>
</protein>
<evidence type="ECO:0000313" key="3">
    <source>
        <dbReference type="Proteomes" id="UP001240123"/>
    </source>
</evidence>
<dbReference type="EMBL" id="OQ622093">
    <property type="protein sequence ID" value="WGH28267.1"/>
    <property type="molecule type" value="Genomic_DNA"/>
</dbReference>
<evidence type="ECO:0000256" key="1">
    <source>
        <dbReference type="SAM" id="Phobius"/>
    </source>
</evidence>
<keyword evidence="1" id="KW-0472">Membrane</keyword>
<keyword evidence="1" id="KW-1133">Transmembrane helix</keyword>